<dbReference type="AlphaFoldDB" id="A0A4R1HRG0"/>
<dbReference type="InterPro" id="IPR046177">
    <property type="entry name" value="DUF6186"/>
</dbReference>
<name>A0A4R1HRG0_PSEEN</name>
<protein>
    <submittedName>
        <fullName evidence="2">Uncharacterized protein</fullName>
    </submittedName>
</protein>
<sequence length="77" mass="8245">MSAGYALTVTAYVALVVAVLVLELLGRRAGSTVPTFSDVATTVASTTVGRLALLALWWWTGWHFLARSSLPPGWPGW</sequence>
<accession>A0A4R1HRG0</accession>
<organism evidence="2 3">
    <name type="scientific">Pseudonocardia endophytica</name>
    <dbReference type="NCBI Taxonomy" id="401976"/>
    <lineage>
        <taxon>Bacteria</taxon>
        <taxon>Bacillati</taxon>
        <taxon>Actinomycetota</taxon>
        <taxon>Actinomycetes</taxon>
        <taxon>Pseudonocardiales</taxon>
        <taxon>Pseudonocardiaceae</taxon>
        <taxon>Pseudonocardia</taxon>
    </lineage>
</organism>
<dbReference type="EMBL" id="SMFZ01000002">
    <property type="protein sequence ID" value="TCK22379.1"/>
    <property type="molecule type" value="Genomic_DNA"/>
</dbReference>
<keyword evidence="3" id="KW-1185">Reference proteome</keyword>
<keyword evidence="1" id="KW-0812">Transmembrane</keyword>
<feature type="transmembrane region" description="Helical" evidence="1">
    <location>
        <begin position="6"/>
        <end position="26"/>
    </location>
</feature>
<feature type="transmembrane region" description="Helical" evidence="1">
    <location>
        <begin position="38"/>
        <end position="59"/>
    </location>
</feature>
<comment type="caution">
    <text evidence="2">The sequence shown here is derived from an EMBL/GenBank/DDBJ whole genome shotgun (WGS) entry which is preliminary data.</text>
</comment>
<evidence type="ECO:0000313" key="2">
    <source>
        <dbReference type="EMBL" id="TCK22379.1"/>
    </source>
</evidence>
<keyword evidence="1" id="KW-0472">Membrane</keyword>
<reference evidence="2 3" key="1">
    <citation type="submission" date="2019-03" db="EMBL/GenBank/DDBJ databases">
        <title>Sequencing the genomes of 1000 actinobacteria strains.</title>
        <authorList>
            <person name="Klenk H.-P."/>
        </authorList>
    </citation>
    <scope>NUCLEOTIDE SEQUENCE [LARGE SCALE GENOMIC DNA]</scope>
    <source>
        <strain evidence="2 3">DSM 44969</strain>
    </source>
</reference>
<evidence type="ECO:0000313" key="3">
    <source>
        <dbReference type="Proteomes" id="UP000295560"/>
    </source>
</evidence>
<proteinExistence type="predicted"/>
<keyword evidence="1" id="KW-1133">Transmembrane helix</keyword>
<dbReference type="Pfam" id="PF19684">
    <property type="entry name" value="DUF6186"/>
    <property type="match status" value="1"/>
</dbReference>
<dbReference type="RefSeq" id="WP_132431199.1">
    <property type="nucleotide sequence ID" value="NZ_SMFZ01000002.1"/>
</dbReference>
<dbReference type="Proteomes" id="UP000295560">
    <property type="component" value="Unassembled WGS sequence"/>
</dbReference>
<gene>
    <name evidence="2" type="ORF">EV378_6381</name>
</gene>
<evidence type="ECO:0000256" key="1">
    <source>
        <dbReference type="SAM" id="Phobius"/>
    </source>
</evidence>